<dbReference type="GO" id="GO:0000750">
    <property type="term" value="P:pheromone-dependent signal transduction involved in conjugation with cellular fusion"/>
    <property type="evidence" value="ECO:0007669"/>
    <property type="project" value="TreeGrafter"/>
</dbReference>
<feature type="transmembrane region" description="Helical" evidence="2">
    <location>
        <begin position="112"/>
        <end position="133"/>
    </location>
</feature>
<dbReference type="Proteomes" id="UP000266188">
    <property type="component" value="Unassembled WGS sequence"/>
</dbReference>
<feature type="compositionally biased region" description="Polar residues" evidence="1">
    <location>
        <begin position="310"/>
        <end position="334"/>
    </location>
</feature>
<dbReference type="PANTHER" id="PTHR28009">
    <property type="entry name" value="PHEROMONE ALPHA FACTOR RECEPTOR"/>
    <property type="match status" value="1"/>
</dbReference>
<dbReference type="GO" id="GO:0038038">
    <property type="term" value="C:G protein-coupled receptor homodimeric complex"/>
    <property type="evidence" value="ECO:0007669"/>
    <property type="project" value="TreeGrafter"/>
</dbReference>
<feature type="transmembrane region" description="Helical" evidence="2">
    <location>
        <begin position="236"/>
        <end position="259"/>
    </location>
</feature>
<reference evidence="4" key="1">
    <citation type="submission" date="2017-02" db="EMBL/GenBank/DDBJ databases">
        <authorList>
            <person name="Tafer H."/>
            <person name="Lopandic K."/>
        </authorList>
    </citation>
    <scope>NUCLEOTIDE SEQUENCE [LARGE SCALE GENOMIC DNA]</scope>
    <source>
        <strain evidence="4">CBS 366.77</strain>
    </source>
</reference>
<evidence type="ECO:0000256" key="1">
    <source>
        <dbReference type="SAM" id="MobiDB-lite"/>
    </source>
</evidence>
<proteinExistence type="predicted"/>
<dbReference type="Pfam" id="PF02116">
    <property type="entry name" value="STE2"/>
    <property type="match status" value="1"/>
</dbReference>
<evidence type="ECO:0000256" key="2">
    <source>
        <dbReference type="SAM" id="Phobius"/>
    </source>
</evidence>
<keyword evidence="3" id="KW-0675">Receptor</keyword>
<dbReference type="OrthoDB" id="5402633at2759"/>
<feature type="transmembrane region" description="Helical" evidence="2">
    <location>
        <begin position="35"/>
        <end position="59"/>
    </location>
</feature>
<accession>A0A3A2ZN88</accession>
<protein>
    <submittedName>
        <fullName evidence="3">Mating-type alpha-pheromone receptor PreB</fullName>
    </submittedName>
</protein>
<keyword evidence="2" id="KW-1133">Transmembrane helix</keyword>
<dbReference type="InterPro" id="IPR027458">
    <property type="entry name" value="STE2_TM1-TM2_sf"/>
</dbReference>
<feature type="transmembrane region" description="Helical" evidence="2">
    <location>
        <begin position="265"/>
        <end position="286"/>
    </location>
</feature>
<keyword evidence="2" id="KW-0812">Transmembrane</keyword>
<feature type="region of interest" description="Disordered" evidence="1">
    <location>
        <begin position="310"/>
        <end position="335"/>
    </location>
</feature>
<comment type="caution">
    <text evidence="3">The sequence shown here is derived from an EMBL/GenBank/DDBJ whole genome shotgun (WGS) entry which is preliminary data.</text>
</comment>
<dbReference type="EMBL" id="MVGC01000532">
    <property type="protein sequence ID" value="RJE18551.1"/>
    <property type="molecule type" value="Genomic_DNA"/>
</dbReference>
<dbReference type="GO" id="GO:0004932">
    <property type="term" value="F:mating-type factor pheromone receptor activity"/>
    <property type="evidence" value="ECO:0007669"/>
    <property type="project" value="InterPro"/>
</dbReference>
<keyword evidence="4" id="KW-1185">Reference proteome</keyword>
<dbReference type="AlphaFoldDB" id="A0A3A2ZN88"/>
<feature type="transmembrane region" description="Helical" evidence="2">
    <location>
        <begin position="71"/>
        <end position="92"/>
    </location>
</feature>
<evidence type="ECO:0000313" key="4">
    <source>
        <dbReference type="Proteomes" id="UP000266188"/>
    </source>
</evidence>
<feature type="transmembrane region" description="Helical" evidence="2">
    <location>
        <begin position="154"/>
        <end position="175"/>
    </location>
</feature>
<dbReference type="PANTHER" id="PTHR28009:SF1">
    <property type="entry name" value="PHEROMONE ALPHA FACTOR RECEPTOR"/>
    <property type="match status" value="1"/>
</dbReference>
<dbReference type="STRING" id="2070753.A0A3A2ZN88"/>
<name>A0A3A2ZN88_9EURO</name>
<dbReference type="Gene3D" id="1.10.287.920">
    <property type="entry name" value="Pheromone alpha factor receptor"/>
    <property type="match status" value="1"/>
</dbReference>
<dbReference type="CDD" id="cd14939">
    <property type="entry name" value="7tmD_STE2"/>
    <property type="match status" value="1"/>
</dbReference>
<sequence>MASDFNPITQNVTMHYADGTPFTIHMDDLDIFFQYGIRICINYSTQFGASIILLVVLLLLTRAEKRSSAVFILNSLALFFNCARLICQIVYFTSPFLETYRYFTHDYSGIGAGPYAASILGVILLFFVLACVESSLVLQVQVVCSTLGSLYRRLLLRMSVVVALVPLGLRLGYVVEASDYIAHARGSIGIQWLESATNIAITISVCFFCVIFVGKLGYAIKQRKRLGVREFGPMKVIFIMGCQTLVIPAVFSVLQYAIIVPELSSNVITLVAISLPLSSIWAGTALDRGRGEDSSSGHRLWNLLSFGNSGKSHQLSTGSSRGATSNTCYSTSGAKQHRDQEVGNAICVEREVEVHSYAKDRTASV</sequence>
<gene>
    <name evidence="3" type="ORF">PHISCL_09111</name>
</gene>
<evidence type="ECO:0000313" key="3">
    <source>
        <dbReference type="EMBL" id="RJE18551.1"/>
    </source>
</evidence>
<dbReference type="InterPro" id="IPR000366">
    <property type="entry name" value="GPCR_STE2"/>
</dbReference>
<dbReference type="PRINTS" id="PR00250">
    <property type="entry name" value="GPCRSTE2"/>
</dbReference>
<keyword evidence="2" id="KW-0472">Membrane</keyword>
<organism evidence="3 4">
    <name type="scientific">Aspergillus sclerotialis</name>
    <dbReference type="NCBI Taxonomy" id="2070753"/>
    <lineage>
        <taxon>Eukaryota</taxon>
        <taxon>Fungi</taxon>
        <taxon>Dikarya</taxon>
        <taxon>Ascomycota</taxon>
        <taxon>Pezizomycotina</taxon>
        <taxon>Eurotiomycetes</taxon>
        <taxon>Eurotiomycetidae</taxon>
        <taxon>Eurotiales</taxon>
        <taxon>Aspergillaceae</taxon>
        <taxon>Aspergillus</taxon>
        <taxon>Aspergillus subgen. Polypaecilum</taxon>
    </lineage>
</organism>
<feature type="transmembrane region" description="Helical" evidence="2">
    <location>
        <begin position="195"/>
        <end position="216"/>
    </location>
</feature>